<protein>
    <submittedName>
        <fullName evidence="3">Uncharacterized protein LOC116301294</fullName>
    </submittedName>
</protein>
<keyword evidence="2" id="KW-1185">Reference proteome</keyword>
<evidence type="ECO:0000313" key="3">
    <source>
        <dbReference type="RefSeq" id="XP_031566192.1"/>
    </source>
</evidence>
<dbReference type="KEGG" id="aten:116301294"/>
<proteinExistence type="predicted"/>
<dbReference type="GeneID" id="116301294"/>
<accession>A0A6P8IH64</accession>
<organism evidence="2 3">
    <name type="scientific">Actinia tenebrosa</name>
    <name type="common">Australian red waratah sea anemone</name>
    <dbReference type="NCBI Taxonomy" id="6105"/>
    <lineage>
        <taxon>Eukaryota</taxon>
        <taxon>Metazoa</taxon>
        <taxon>Cnidaria</taxon>
        <taxon>Anthozoa</taxon>
        <taxon>Hexacorallia</taxon>
        <taxon>Actiniaria</taxon>
        <taxon>Actiniidae</taxon>
        <taxon>Actinia</taxon>
    </lineage>
</organism>
<dbReference type="InParanoid" id="A0A6P8IH64"/>
<sequence>MTYERGDIILDQTTDTPTDASTVNTVDDQPQSRDEPPDYEDVDYTRLNEVPPPRRSIKRQECHALEPVGYDTPDVFYHVLEHPNIESSDGLQCYAREPHSNGSSEVFYHTLDSPTDLNRPTNQNLFEVNHYTLKPVYESAENSAPLVEANKLYDNSIA</sequence>
<feature type="compositionally biased region" description="Polar residues" evidence="1">
    <location>
        <begin position="11"/>
        <end position="29"/>
    </location>
</feature>
<dbReference type="OrthoDB" id="10302901at2759"/>
<name>A0A6P8IH64_ACTTE</name>
<evidence type="ECO:0000313" key="2">
    <source>
        <dbReference type="Proteomes" id="UP000515163"/>
    </source>
</evidence>
<gene>
    <name evidence="3" type="primary">LOC116301294</name>
</gene>
<dbReference type="AlphaFoldDB" id="A0A6P8IH64"/>
<dbReference type="RefSeq" id="XP_031566192.1">
    <property type="nucleotide sequence ID" value="XM_031710332.1"/>
</dbReference>
<evidence type="ECO:0000256" key="1">
    <source>
        <dbReference type="SAM" id="MobiDB-lite"/>
    </source>
</evidence>
<reference evidence="3" key="1">
    <citation type="submission" date="2025-08" db="UniProtKB">
        <authorList>
            <consortium name="RefSeq"/>
        </authorList>
    </citation>
    <scope>IDENTIFICATION</scope>
    <source>
        <tissue evidence="3">Tentacle</tissue>
    </source>
</reference>
<feature type="region of interest" description="Disordered" evidence="1">
    <location>
        <begin position="1"/>
        <end position="58"/>
    </location>
</feature>
<dbReference type="Proteomes" id="UP000515163">
    <property type="component" value="Unplaced"/>
</dbReference>